<dbReference type="RefSeq" id="WP_045695996.1">
    <property type="nucleotide sequence ID" value="NZ_CP163445.1"/>
</dbReference>
<dbReference type="GO" id="GO:0003700">
    <property type="term" value="F:DNA-binding transcription factor activity"/>
    <property type="evidence" value="ECO:0007669"/>
    <property type="project" value="InterPro"/>
</dbReference>
<dbReference type="PANTHER" id="PTHR42756:SF1">
    <property type="entry name" value="TRANSCRIPTIONAL REPRESSOR OF EMRAB OPERON"/>
    <property type="match status" value="1"/>
</dbReference>
<keyword evidence="1" id="KW-0805">Transcription regulation</keyword>
<dbReference type="SMART" id="SM00347">
    <property type="entry name" value="HTH_MARR"/>
    <property type="match status" value="1"/>
</dbReference>
<accession>A0AB39TD78</accession>
<evidence type="ECO:0000259" key="4">
    <source>
        <dbReference type="PROSITE" id="PS50995"/>
    </source>
</evidence>
<dbReference type="PROSITE" id="PS01117">
    <property type="entry name" value="HTH_MARR_1"/>
    <property type="match status" value="1"/>
</dbReference>
<dbReference type="InterPro" id="IPR036390">
    <property type="entry name" value="WH_DNA-bd_sf"/>
</dbReference>
<protein>
    <submittedName>
        <fullName evidence="5">MarR family transcriptional regulator</fullName>
    </submittedName>
</protein>
<name>A0AB39TD78_9ACTN</name>
<keyword evidence="3" id="KW-0804">Transcription</keyword>
<dbReference type="GO" id="GO:0003677">
    <property type="term" value="F:DNA binding"/>
    <property type="evidence" value="ECO:0007669"/>
    <property type="project" value="UniProtKB-KW"/>
</dbReference>
<reference evidence="5" key="1">
    <citation type="submission" date="2024-07" db="EMBL/GenBank/DDBJ databases">
        <authorList>
            <person name="Yu S.T."/>
        </authorList>
    </citation>
    <scope>NUCLEOTIDE SEQUENCE</scope>
    <source>
        <strain evidence="5">Y1</strain>
    </source>
</reference>
<evidence type="ECO:0000256" key="2">
    <source>
        <dbReference type="ARBA" id="ARBA00023125"/>
    </source>
</evidence>
<keyword evidence="2" id="KW-0238">DNA-binding</keyword>
<feature type="domain" description="HTH marR-type" evidence="4">
    <location>
        <begin position="31"/>
        <end position="167"/>
    </location>
</feature>
<dbReference type="SUPFAM" id="SSF46785">
    <property type="entry name" value="Winged helix' DNA-binding domain"/>
    <property type="match status" value="1"/>
</dbReference>
<dbReference type="InterPro" id="IPR036388">
    <property type="entry name" value="WH-like_DNA-bd_sf"/>
</dbReference>
<evidence type="ECO:0000313" key="5">
    <source>
        <dbReference type="EMBL" id="XDQ77246.1"/>
    </source>
</evidence>
<sequence length="173" mass="19450">MAEHPHRHPTAPRDWVDGHVDRWQPVLPELDPDIEGAVTRMQRLVRHLGRVREQGVAEHGLHKHEFDTLHVLAGRGGHAAPSDLRTDLNLAPASVTGRLEALERRGYISRTPSTEDRRKVDIVLTDAGRAAWHEALDVVGREEHRLLGVLTVEERRTLSDLLRKVMLVQEAGG</sequence>
<dbReference type="PANTHER" id="PTHR42756">
    <property type="entry name" value="TRANSCRIPTIONAL REGULATOR, MARR"/>
    <property type="match status" value="1"/>
</dbReference>
<organism evidence="5">
    <name type="scientific">Streptomyces sp. Y1</name>
    <dbReference type="NCBI Taxonomy" id="3238634"/>
    <lineage>
        <taxon>Bacteria</taxon>
        <taxon>Bacillati</taxon>
        <taxon>Actinomycetota</taxon>
        <taxon>Actinomycetes</taxon>
        <taxon>Kitasatosporales</taxon>
        <taxon>Streptomycetaceae</taxon>
        <taxon>Streptomyces</taxon>
    </lineage>
</organism>
<dbReference type="AlphaFoldDB" id="A0AB39TD78"/>
<evidence type="ECO:0000256" key="1">
    <source>
        <dbReference type="ARBA" id="ARBA00023015"/>
    </source>
</evidence>
<gene>
    <name evidence="5" type="ORF">AB2U05_01475</name>
</gene>
<dbReference type="Pfam" id="PF01047">
    <property type="entry name" value="MarR"/>
    <property type="match status" value="1"/>
</dbReference>
<proteinExistence type="predicted"/>
<dbReference type="InterPro" id="IPR023187">
    <property type="entry name" value="Tscrpt_reg_MarR-type_CS"/>
</dbReference>
<dbReference type="Gene3D" id="1.10.10.10">
    <property type="entry name" value="Winged helix-like DNA-binding domain superfamily/Winged helix DNA-binding domain"/>
    <property type="match status" value="1"/>
</dbReference>
<dbReference type="PRINTS" id="PR00598">
    <property type="entry name" value="HTHMARR"/>
</dbReference>
<evidence type="ECO:0000256" key="3">
    <source>
        <dbReference type="ARBA" id="ARBA00023163"/>
    </source>
</evidence>
<dbReference type="PROSITE" id="PS50995">
    <property type="entry name" value="HTH_MARR_2"/>
    <property type="match status" value="1"/>
</dbReference>
<dbReference type="InterPro" id="IPR000835">
    <property type="entry name" value="HTH_MarR-typ"/>
</dbReference>
<dbReference type="EMBL" id="CP163445">
    <property type="protein sequence ID" value="XDQ77246.1"/>
    <property type="molecule type" value="Genomic_DNA"/>
</dbReference>